<keyword evidence="9" id="KW-0067">ATP-binding</keyword>
<dbReference type="GO" id="GO:0000049">
    <property type="term" value="F:tRNA binding"/>
    <property type="evidence" value="ECO:0007669"/>
    <property type="project" value="TreeGrafter"/>
</dbReference>
<sequence>MSIAVTDQKMAAHYVSLNPTAKNLYQKFLPGPLTVISTGRHKVARGVESETGTLGVRIPDYSLIIKILKSLGKPITATSANVSYKPRPYSIKQLFANLSKKQQSLIDLIIDAGTLPRRPVSTIVDTTLDDPLILRQGTFHLRGGKLTTNSPSQTTNLAQTLMLKYWNNLQTQPLIFLLIGELGSGKTQFAKGIGKFLQIDETIGSPTYTIVKEYDYQRHQVKGKFIHLDTWRLQTIEELDQLNLLSYLKSKNTLAIEWADRALKPMLDLAQKAKAKIIRVKISAGTSRIQRRITVGR</sequence>
<dbReference type="GO" id="GO:0003725">
    <property type="term" value="F:double-stranded RNA binding"/>
    <property type="evidence" value="ECO:0007669"/>
    <property type="project" value="InterPro"/>
</dbReference>
<dbReference type="Gene3D" id="3.40.50.300">
    <property type="entry name" value="P-loop containing nucleotide triphosphate hydrolases"/>
    <property type="match status" value="1"/>
</dbReference>
<comment type="caution">
    <text evidence="13">The sequence shown here is derived from an EMBL/GenBank/DDBJ whole genome shotgun (WGS) entry which is preliminary data.</text>
</comment>
<dbReference type="InterPro" id="IPR006070">
    <property type="entry name" value="Sua5-like_dom"/>
</dbReference>
<evidence type="ECO:0000256" key="1">
    <source>
        <dbReference type="ARBA" id="ARBA00004496"/>
    </source>
</evidence>
<evidence type="ECO:0000256" key="5">
    <source>
        <dbReference type="ARBA" id="ARBA00022679"/>
    </source>
</evidence>
<dbReference type="GO" id="GO:0005737">
    <property type="term" value="C:cytoplasm"/>
    <property type="evidence" value="ECO:0007669"/>
    <property type="project" value="UniProtKB-SubCell"/>
</dbReference>
<proteinExistence type="inferred from homology"/>
<dbReference type="NCBIfam" id="TIGR00150">
    <property type="entry name" value="T6A_YjeE"/>
    <property type="match status" value="1"/>
</dbReference>
<keyword evidence="5" id="KW-0808">Transferase</keyword>
<evidence type="ECO:0000256" key="7">
    <source>
        <dbReference type="ARBA" id="ARBA00022695"/>
    </source>
</evidence>
<accession>A0A0G1C102</accession>
<keyword evidence="4" id="KW-0963">Cytoplasm</keyword>
<evidence type="ECO:0000313" key="13">
    <source>
        <dbReference type="EMBL" id="KKS79139.1"/>
    </source>
</evidence>
<evidence type="ECO:0000256" key="4">
    <source>
        <dbReference type="ARBA" id="ARBA00022490"/>
    </source>
</evidence>
<evidence type="ECO:0000256" key="9">
    <source>
        <dbReference type="ARBA" id="ARBA00022840"/>
    </source>
</evidence>
<dbReference type="EC" id="2.7.7.87" evidence="3"/>
<dbReference type="InterPro" id="IPR027417">
    <property type="entry name" value="P-loop_NTPase"/>
</dbReference>
<dbReference type="InterPro" id="IPR017945">
    <property type="entry name" value="DHBP_synth_RibB-like_a/b_dom"/>
</dbReference>
<comment type="subcellular location">
    <subcellularLocation>
        <location evidence="1">Cytoplasm</location>
    </subcellularLocation>
</comment>
<dbReference type="PANTHER" id="PTHR17490">
    <property type="entry name" value="SUA5"/>
    <property type="match status" value="1"/>
</dbReference>
<reference evidence="13 14" key="1">
    <citation type="journal article" date="2015" name="Nature">
        <title>rRNA introns, odd ribosomes, and small enigmatic genomes across a large radiation of phyla.</title>
        <authorList>
            <person name="Brown C.T."/>
            <person name="Hug L.A."/>
            <person name="Thomas B.C."/>
            <person name="Sharon I."/>
            <person name="Castelle C.J."/>
            <person name="Singh A."/>
            <person name="Wilkins M.J."/>
            <person name="Williams K.H."/>
            <person name="Banfield J.F."/>
        </authorList>
    </citation>
    <scope>NUCLEOTIDE SEQUENCE [LARGE SCALE GENOMIC DNA]</scope>
</reference>
<evidence type="ECO:0000256" key="10">
    <source>
        <dbReference type="ARBA" id="ARBA00029774"/>
    </source>
</evidence>
<dbReference type="Gene3D" id="3.90.870.10">
    <property type="entry name" value="DHBP synthase"/>
    <property type="match status" value="1"/>
</dbReference>
<dbReference type="InterPro" id="IPR003442">
    <property type="entry name" value="T6A_TsaE"/>
</dbReference>
<dbReference type="Pfam" id="PF01300">
    <property type="entry name" value="Sua5_yciO_yrdC"/>
    <property type="match status" value="1"/>
</dbReference>
<protein>
    <recommendedName>
        <fullName evidence="10">L-threonylcarbamoyladenylate synthase</fullName>
        <ecNumber evidence="3">2.7.7.87</ecNumber>
    </recommendedName>
    <alternativeName>
        <fullName evidence="10">L-threonylcarbamoyladenylate synthase</fullName>
    </alternativeName>
</protein>
<name>A0A0G1C102_9BACT</name>
<dbReference type="SUPFAM" id="SSF52540">
    <property type="entry name" value="P-loop containing nucleoside triphosphate hydrolases"/>
    <property type="match status" value="1"/>
</dbReference>
<dbReference type="Proteomes" id="UP000034213">
    <property type="component" value="Unassembled WGS sequence"/>
</dbReference>
<dbReference type="InterPro" id="IPR050156">
    <property type="entry name" value="TC-AMP_synthase_SUA5"/>
</dbReference>
<evidence type="ECO:0000256" key="3">
    <source>
        <dbReference type="ARBA" id="ARBA00012584"/>
    </source>
</evidence>
<dbReference type="EMBL" id="LCEW01000041">
    <property type="protein sequence ID" value="KKS79139.1"/>
    <property type="molecule type" value="Genomic_DNA"/>
</dbReference>
<keyword evidence="6" id="KW-0819">tRNA processing</keyword>
<evidence type="ECO:0000313" key="14">
    <source>
        <dbReference type="Proteomes" id="UP000034213"/>
    </source>
</evidence>
<evidence type="ECO:0000256" key="11">
    <source>
        <dbReference type="ARBA" id="ARBA00048366"/>
    </source>
</evidence>
<evidence type="ECO:0000259" key="12">
    <source>
        <dbReference type="PROSITE" id="PS51163"/>
    </source>
</evidence>
<dbReference type="STRING" id="1618369.UV54_C0041G0003"/>
<dbReference type="GO" id="GO:0006450">
    <property type="term" value="P:regulation of translational fidelity"/>
    <property type="evidence" value="ECO:0007669"/>
    <property type="project" value="TreeGrafter"/>
</dbReference>
<dbReference type="GO" id="GO:0005524">
    <property type="term" value="F:ATP binding"/>
    <property type="evidence" value="ECO:0007669"/>
    <property type="project" value="UniProtKB-KW"/>
</dbReference>
<evidence type="ECO:0000256" key="6">
    <source>
        <dbReference type="ARBA" id="ARBA00022694"/>
    </source>
</evidence>
<keyword evidence="8" id="KW-0547">Nucleotide-binding</keyword>
<feature type="domain" description="YrdC-like" evidence="12">
    <location>
        <begin position="1"/>
        <end position="139"/>
    </location>
</feature>
<evidence type="ECO:0000256" key="2">
    <source>
        <dbReference type="ARBA" id="ARBA00007663"/>
    </source>
</evidence>
<organism evidence="13 14">
    <name type="scientific">Candidatus Beckwithbacteria bacterium GW2011_GWA2_43_10</name>
    <dbReference type="NCBI Taxonomy" id="1618369"/>
    <lineage>
        <taxon>Bacteria</taxon>
        <taxon>Candidatus Beckwithiibacteriota</taxon>
    </lineage>
</organism>
<evidence type="ECO:0000256" key="8">
    <source>
        <dbReference type="ARBA" id="ARBA00022741"/>
    </source>
</evidence>
<dbReference type="PROSITE" id="PS51163">
    <property type="entry name" value="YRDC"/>
    <property type="match status" value="1"/>
</dbReference>
<dbReference type="SUPFAM" id="SSF55821">
    <property type="entry name" value="YrdC/RibB"/>
    <property type="match status" value="1"/>
</dbReference>
<dbReference type="PATRIC" id="fig|1618369.3.peg.538"/>
<gene>
    <name evidence="13" type="ORF">UV54_C0041G0003</name>
</gene>
<dbReference type="GO" id="GO:0002949">
    <property type="term" value="P:tRNA threonylcarbamoyladenosine modification"/>
    <property type="evidence" value="ECO:0007669"/>
    <property type="project" value="InterPro"/>
</dbReference>
<dbReference type="GO" id="GO:0061710">
    <property type="term" value="F:L-threonylcarbamoyladenylate synthase"/>
    <property type="evidence" value="ECO:0007669"/>
    <property type="project" value="UniProtKB-EC"/>
</dbReference>
<dbReference type="Pfam" id="PF02367">
    <property type="entry name" value="TsaE"/>
    <property type="match status" value="1"/>
</dbReference>
<comment type="similarity">
    <text evidence="2">Belongs to the SUA5 family.</text>
</comment>
<comment type="catalytic activity">
    <reaction evidence="11">
        <text>L-threonine + hydrogencarbonate + ATP = L-threonylcarbamoyladenylate + diphosphate + H2O</text>
        <dbReference type="Rhea" id="RHEA:36407"/>
        <dbReference type="ChEBI" id="CHEBI:15377"/>
        <dbReference type="ChEBI" id="CHEBI:17544"/>
        <dbReference type="ChEBI" id="CHEBI:30616"/>
        <dbReference type="ChEBI" id="CHEBI:33019"/>
        <dbReference type="ChEBI" id="CHEBI:57926"/>
        <dbReference type="ChEBI" id="CHEBI:73682"/>
        <dbReference type="EC" id="2.7.7.87"/>
    </reaction>
</comment>
<dbReference type="AlphaFoldDB" id="A0A0G1C102"/>
<dbReference type="PANTHER" id="PTHR17490:SF16">
    <property type="entry name" value="THREONYLCARBAMOYL-AMP SYNTHASE"/>
    <property type="match status" value="1"/>
</dbReference>
<keyword evidence="7" id="KW-0548">Nucleotidyltransferase</keyword>